<evidence type="ECO:0000313" key="2">
    <source>
        <dbReference type="Proteomes" id="UP000035681"/>
    </source>
</evidence>
<organism evidence="2 3">
    <name type="scientific">Strongyloides stercoralis</name>
    <name type="common">Threadworm</name>
    <dbReference type="NCBI Taxonomy" id="6248"/>
    <lineage>
        <taxon>Eukaryota</taxon>
        <taxon>Metazoa</taxon>
        <taxon>Ecdysozoa</taxon>
        <taxon>Nematoda</taxon>
        <taxon>Chromadorea</taxon>
        <taxon>Rhabditida</taxon>
        <taxon>Tylenchina</taxon>
        <taxon>Panagrolaimomorpha</taxon>
        <taxon>Strongyloidoidea</taxon>
        <taxon>Strongyloididae</taxon>
        <taxon>Strongyloides</taxon>
    </lineage>
</organism>
<evidence type="ECO:0000256" key="1">
    <source>
        <dbReference type="SAM" id="Phobius"/>
    </source>
</evidence>
<reference evidence="3" key="1">
    <citation type="submission" date="2024-02" db="UniProtKB">
        <authorList>
            <consortium name="WormBaseParasite"/>
        </authorList>
    </citation>
    <scope>IDENTIFICATION</scope>
</reference>
<sequence>MLTYIWNTQKIKKLIYLIGILFLIINLITCDLTNYANIFELKNDKNIEIRIKNISEEKFNHKYYISTNGTILEINKKNIVKRDLGIISGPVAVALVSGIIGLTSNALQDLTSYEPVTSTGGCKWFGTAPLCNYRCPIEYDFIREHNGRCSRWWLSGVCEPDPSFGMPCTTILGGYYTKRFCCKSDAKDCSWSGRWISASSANNAHCRYDHNIGVCGRLSCGINNSKKNAYGSTNIEGEGCDMLNLFNVSGKATCGYIAWYSTDTGEYVDAWYKSTN</sequence>
<dbReference type="PANTHER" id="PTHR35180:SF4">
    <property type="entry name" value="PROTEIN CBG06219"/>
    <property type="match status" value="1"/>
</dbReference>
<keyword evidence="1" id="KW-0472">Membrane</keyword>
<feature type="transmembrane region" description="Helical" evidence="1">
    <location>
        <begin position="14"/>
        <end position="36"/>
    </location>
</feature>
<dbReference type="Proteomes" id="UP000035681">
    <property type="component" value="Unplaced"/>
</dbReference>
<evidence type="ECO:0000313" key="3">
    <source>
        <dbReference type="WBParaSite" id="TCONS_00015847.p1"/>
    </source>
</evidence>
<name>A0AAF5DPQ7_STRER</name>
<keyword evidence="1" id="KW-1133">Transmembrane helix</keyword>
<accession>A0AAF5DPQ7</accession>
<protein>
    <submittedName>
        <fullName evidence="3">Uncharacterized protein</fullName>
    </submittedName>
</protein>
<dbReference type="PANTHER" id="PTHR35180">
    <property type="entry name" value="PROTEIN CBG06219"/>
    <property type="match status" value="1"/>
</dbReference>
<dbReference type="WBParaSite" id="TCONS_00015847.p1">
    <property type="protein sequence ID" value="TCONS_00015847.p1"/>
    <property type="gene ID" value="XLOC_010604"/>
</dbReference>
<keyword evidence="2" id="KW-1185">Reference proteome</keyword>
<keyword evidence="1" id="KW-0812">Transmembrane</keyword>
<feature type="transmembrane region" description="Helical" evidence="1">
    <location>
        <begin position="84"/>
        <end position="102"/>
    </location>
</feature>
<dbReference type="AlphaFoldDB" id="A0AAF5DPQ7"/>
<proteinExistence type="predicted"/>